<evidence type="ECO:0000256" key="1">
    <source>
        <dbReference type="ARBA" id="ARBA00022801"/>
    </source>
</evidence>
<dbReference type="UniPathway" id="UPA00848">
    <property type="reaction ID" value="UER00151"/>
</dbReference>
<dbReference type="GO" id="GO:0003934">
    <property type="term" value="F:GTP cyclohydrolase I activity"/>
    <property type="evidence" value="ECO:0007669"/>
    <property type="project" value="UniProtKB-UniRule"/>
</dbReference>
<dbReference type="EMBL" id="FZOG01000005">
    <property type="protein sequence ID" value="SNS84060.1"/>
    <property type="molecule type" value="Genomic_DNA"/>
</dbReference>
<name>A0A239HS06_9PSED</name>
<gene>
    <name evidence="2" type="primary">folE2</name>
    <name evidence="3" type="ORF">SAMN05216255_3551</name>
</gene>
<dbReference type="NCBIfam" id="NF010200">
    <property type="entry name" value="PRK13674.1-1"/>
    <property type="match status" value="1"/>
</dbReference>
<dbReference type="InterPro" id="IPR022838">
    <property type="entry name" value="GTP_cyclohydrolase_FolE2"/>
</dbReference>
<dbReference type="Proteomes" id="UP000242915">
    <property type="component" value="Unassembled WGS sequence"/>
</dbReference>
<evidence type="ECO:0000313" key="4">
    <source>
        <dbReference type="Proteomes" id="UP000242915"/>
    </source>
</evidence>
<evidence type="ECO:0000313" key="3">
    <source>
        <dbReference type="EMBL" id="SNS84060.1"/>
    </source>
</evidence>
<accession>A0A239HS06</accession>
<dbReference type="EC" id="3.5.4.16" evidence="2"/>
<dbReference type="HAMAP" id="MF_01527_B">
    <property type="entry name" value="GTP_cyclohydrol_B"/>
    <property type="match status" value="1"/>
</dbReference>
<evidence type="ECO:0000256" key="2">
    <source>
        <dbReference type="HAMAP-Rule" id="MF_01527"/>
    </source>
</evidence>
<dbReference type="PANTHER" id="PTHR36445">
    <property type="entry name" value="GTP CYCLOHYDROLASE MPTA"/>
    <property type="match status" value="1"/>
</dbReference>
<comment type="pathway">
    <text evidence="2">Cofactor biosynthesis; 7,8-dihydroneopterin triphosphate biosynthesis; 7,8-dihydroneopterin triphosphate from GTP: step 1/1.</text>
</comment>
<dbReference type="PANTHER" id="PTHR36445:SF1">
    <property type="entry name" value="GTP CYCLOHYDROLASE MPTA"/>
    <property type="match status" value="1"/>
</dbReference>
<dbReference type="RefSeq" id="WP_089360711.1">
    <property type="nucleotide sequence ID" value="NZ_FZOG01000005.1"/>
</dbReference>
<feature type="site" description="May be catalytically important" evidence="2">
    <location>
        <position position="154"/>
    </location>
</feature>
<keyword evidence="4" id="KW-1185">Reference proteome</keyword>
<organism evidence="3 4">
    <name type="scientific">Pseudomonas segetis</name>
    <dbReference type="NCBI Taxonomy" id="298908"/>
    <lineage>
        <taxon>Bacteria</taxon>
        <taxon>Pseudomonadati</taxon>
        <taxon>Pseudomonadota</taxon>
        <taxon>Gammaproteobacteria</taxon>
        <taxon>Pseudomonadales</taxon>
        <taxon>Pseudomonadaceae</taxon>
        <taxon>Pseudomonas</taxon>
    </lineage>
</organism>
<dbReference type="InterPro" id="IPR003801">
    <property type="entry name" value="GTP_cyclohydrolase_FolE2/MptA"/>
</dbReference>
<sequence length="301" mass="32911">MNSQARYHQTMSDIAAQAAPASQTLDWVGMCNIDMPLRVEGQSTTGKVDAGVSLDDQTARGIHMSRLYLALQKIAQQPLSPSLLEEVLSDFLASHTGLSQRASLSICTDLLLQRPALTSHLSGWKAYPITIDAGLDSNGLHLELGVTLAYSSTCPCSAALARQLIQQRFARDFNSAPVDYQQVHAWLGSTDGIIATPHSQRSTAQIQLRLDRQARDFAIQSVIDRAEQALGTAVQTAVKRADEQAFALANGQNLMFCEDAARRLDLTLRTQPDITGFKLKVIHAESLHAHDAVAQSSWHWQ</sequence>
<proteinExistence type="inferred from homology"/>
<keyword evidence="1 2" id="KW-0378">Hydrolase</keyword>
<dbReference type="AlphaFoldDB" id="A0A239HS06"/>
<comment type="similarity">
    <text evidence="2">Belongs to the GTP cyclohydrolase IV family.</text>
</comment>
<dbReference type="Pfam" id="PF02649">
    <property type="entry name" value="GCHY-1"/>
    <property type="match status" value="1"/>
</dbReference>
<protein>
    <recommendedName>
        <fullName evidence="2">GTP cyclohydrolase FolE2</fullName>
        <ecNumber evidence="2">3.5.4.16</ecNumber>
    </recommendedName>
</protein>
<comment type="function">
    <text evidence="2">Converts GTP to 7,8-dihydroneopterin triphosphate.</text>
</comment>
<dbReference type="GO" id="GO:0046654">
    <property type="term" value="P:tetrahydrofolate biosynthetic process"/>
    <property type="evidence" value="ECO:0007669"/>
    <property type="project" value="UniProtKB-UniRule"/>
</dbReference>
<dbReference type="Gene3D" id="3.10.270.10">
    <property type="entry name" value="Urate Oxidase"/>
    <property type="match status" value="1"/>
</dbReference>
<reference evidence="4" key="1">
    <citation type="submission" date="2017-06" db="EMBL/GenBank/DDBJ databases">
        <authorList>
            <person name="Varghese N."/>
            <person name="Submissions S."/>
        </authorList>
    </citation>
    <scope>NUCLEOTIDE SEQUENCE [LARGE SCALE GENOMIC DNA]</scope>
    <source>
        <strain evidence="4">CIP 108523</strain>
    </source>
</reference>
<comment type="catalytic activity">
    <reaction evidence="2">
        <text>GTP + H2O = 7,8-dihydroneopterin 3'-triphosphate + formate + H(+)</text>
        <dbReference type="Rhea" id="RHEA:17473"/>
        <dbReference type="ChEBI" id="CHEBI:15377"/>
        <dbReference type="ChEBI" id="CHEBI:15378"/>
        <dbReference type="ChEBI" id="CHEBI:15740"/>
        <dbReference type="ChEBI" id="CHEBI:37565"/>
        <dbReference type="ChEBI" id="CHEBI:58462"/>
        <dbReference type="EC" id="3.5.4.16"/>
    </reaction>
</comment>